<comment type="caution">
    <text evidence="2">The sequence shown here is derived from an EMBL/GenBank/DDBJ whole genome shotgun (WGS) entry which is preliminary data.</text>
</comment>
<evidence type="ECO:0000259" key="1">
    <source>
        <dbReference type="PROSITE" id="PS51819"/>
    </source>
</evidence>
<dbReference type="InterPro" id="IPR052537">
    <property type="entry name" value="Extradiol_RC_dioxygenase"/>
</dbReference>
<evidence type="ECO:0000313" key="3">
    <source>
        <dbReference type="Proteomes" id="UP000774130"/>
    </source>
</evidence>
<reference evidence="2 3" key="1">
    <citation type="submission" date="2021-06" db="EMBL/GenBank/DDBJ databases">
        <title>Enterococcus alishanensis sp. nov., a novel lactic acid bacterium isolated from fresh coffee beans.</title>
        <authorList>
            <person name="Chen Y.-S."/>
        </authorList>
    </citation>
    <scope>NUCLEOTIDE SEQUENCE [LARGE SCALE GENOMIC DNA]</scope>
    <source>
        <strain evidence="2 3">ALS3</strain>
    </source>
</reference>
<organism evidence="2 3">
    <name type="scientific">Enterococcus alishanensis</name>
    <dbReference type="NCBI Taxonomy" id="1303817"/>
    <lineage>
        <taxon>Bacteria</taxon>
        <taxon>Bacillati</taxon>
        <taxon>Bacillota</taxon>
        <taxon>Bacilli</taxon>
        <taxon>Lactobacillales</taxon>
        <taxon>Enterococcaceae</taxon>
        <taxon>Enterococcus</taxon>
    </lineage>
</organism>
<feature type="domain" description="VOC" evidence="1">
    <location>
        <begin position="155"/>
        <end position="279"/>
    </location>
</feature>
<dbReference type="InterPro" id="IPR037523">
    <property type="entry name" value="VOC_core"/>
</dbReference>
<dbReference type="PANTHER" id="PTHR36110">
    <property type="entry name" value="RING-CLEAVING DIOXYGENASE MHQE-RELATED"/>
    <property type="match status" value="1"/>
</dbReference>
<name>A0ABS6TCI6_9ENTE</name>
<proteinExistence type="predicted"/>
<dbReference type="RefSeq" id="WP_218325655.1">
    <property type="nucleotide sequence ID" value="NZ_JAHUZB010000003.1"/>
</dbReference>
<dbReference type="PANTHER" id="PTHR36110:SF4">
    <property type="entry name" value="RING-CLEAVING DIOXYGENASE MHQA-RELATED"/>
    <property type="match status" value="1"/>
</dbReference>
<gene>
    <name evidence="2" type="ORF">KUA55_07890</name>
</gene>
<dbReference type="Proteomes" id="UP000774130">
    <property type="component" value="Unassembled WGS sequence"/>
</dbReference>
<dbReference type="InterPro" id="IPR004360">
    <property type="entry name" value="Glyas_Fos-R_dOase_dom"/>
</dbReference>
<evidence type="ECO:0000313" key="2">
    <source>
        <dbReference type="EMBL" id="MBV7390596.1"/>
    </source>
</evidence>
<dbReference type="EMBL" id="JAHUZB010000003">
    <property type="protein sequence ID" value="MBV7390596.1"/>
    <property type="molecule type" value="Genomic_DNA"/>
</dbReference>
<protein>
    <submittedName>
        <fullName evidence="2">VOC family protein</fullName>
    </submittedName>
</protein>
<keyword evidence="3" id="KW-1185">Reference proteome</keyword>
<accession>A0ABS6TCI6</accession>
<sequence>MSVKIHHISIINRYVKPTFNFYHNLLGLKLLIKTINQDDHSMYHLFFSDDQQRVGTELTFFEISEGKEQSFGTNTLERTVLKVPSVESLKFWENYLEEHDVCQYGIEEFNGAPILRFDAPDNTQMALVALKDFESRENFFPYDSGIIPIEHAIVGIGAIQMRVQYAEATKTELLQAGWEEINRTKFFTSQNEVIILGNQNSHFYQEVHIIQDIKNEIAVQGIGGIHHVAFGVENLAELEAIDQQIQAKNFRNSGVKDREFFKSIYYREPNQLLIEIATAEGSIDPSAYENQSTHFEDIPLYLPHYLSDIRAQTEATLAEQRHE</sequence>
<dbReference type="Pfam" id="PF00903">
    <property type="entry name" value="Glyoxalase"/>
    <property type="match status" value="1"/>
</dbReference>
<dbReference type="PROSITE" id="PS51819">
    <property type="entry name" value="VOC"/>
    <property type="match status" value="1"/>
</dbReference>